<reference evidence="6 7" key="1">
    <citation type="submission" date="2018-11" db="EMBL/GenBank/DDBJ databases">
        <title>Sequencing the genomes of 1000 actinobacteria strains.</title>
        <authorList>
            <person name="Klenk H.-P."/>
        </authorList>
    </citation>
    <scope>NUCLEOTIDE SEQUENCE [LARGE SCALE GENOMIC DNA]</scope>
    <source>
        <strain evidence="6 7">DSM 43634</strain>
    </source>
</reference>
<organism evidence="6 7">
    <name type="scientific">Couchioplanes caeruleus</name>
    <dbReference type="NCBI Taxonomy" id="56438"/>
    <lineage>
        <taxon>Bacteria</taxon>
        <taxon>Bacillati</taxon>
        <taxon>Actinomycetota</taxon>
        <taxon>Actinomycetes</taxon>
        <taxon>Micromonosporales</taxon>
        <taxon>Micromonosporaceae</taxon>
        <taxon>Couchioplanes</taxon>
    </lineage>
</organism>
<dbReference type="Gene3D" id="3.40.50.300">
    <property type="entry name" value="P-loop containing nucleotide triphosphate hydrolases"/>
    <property type="match status" value="1"/>
</dbReference>
<proteinExistence type="inferred from homology"/>
<dbReference type="PANTHER" id="PTHR43335:SF4">
    <property type="entry name" value="ABC TRANSPORTER, ATP-BINDING PROTEIN"/>
    <property type="match status" value="1"/>
</dbReference>
<evidence type="ECO:0000313" key="6">
    <source>
        <dbReference type="EMBL" id="ROP33575.1"/>
    </source>
</evidence>
<keyword evidence="2" id="KW-0813">Transport</keyword>
<dbReference type="Pfam" id="PF00005">
    <property type="entry name" value="ABC_tran"/>
    <property type="match status" value="1"/>
</dbReference>
<evidence type="ECO:0000313" key="7">
    <source>
        <dbReference type="Proteomes" id="UP000271683"/>
    </source>
</evidence>
<dbReference type="InterPro" id="IPR027417">
    <property type="entry name" value="P-loop_NTPase"/>
</dbReference>
<sequence>MTMTDVSVTRLTKRFGAVTAVRDAGFTVSPGVTGFLGPNGAGKTTTLRMLLGLVRPTAGTALIDGRPYAQLSEARRVVGALLEATGFHPGRTARDHLAITARLAGLPASRVGQVLDEVGLNGDAHRRVGGYSLGMRQRLGLAAALLGDPQVLILDEPGNGLDPAGMAWLRGLLRDLAAQGRTVIVSSHVLAEVAQTVDRVIVMHAGVVRFAGTLDELTAPGAVGLEAAFLRLTSDPTLEGSRP</sequence>
<dbReference type="AlphaFoldDB" id="A0A3N1GTH4"/>
<evidence type="ECO:0000256" key="1">
    <source>
        <dbReference type="ARBA" id="ARBA00005417"/>
    </source>
</evidence>
<accession>A0A3N1GTH4</accession>
<comment type="similarity">
    <text evidence="1">Belongs to the ABC transporter superfamily.</text>
</comment>
<feature type="domain" description="ABC transporter" evidence="5">
    <location>
        <begin position="6"/>
        <end position="230"/>
    </location>
</feature>
<dbReference type="GO" id="GO:0005524">
    <property type="term" value="F:ATP binding"/>
    <property type="evidence" value="ECO:0007669"/>
    <property type="project" value="UniProtKB-KW"/>
</dbReference>
<dbReference type="InterPro" id="IPR003593">
    <property type="entry name" value="AAA+_ATPase"/>
</dbReference>
<keyword evidence="4 6" id="KW-0067">ATP-binding</keyword>
<dbReference type="Proteomes" id="UP000271683">
    <property type="component" value="Unassembled WGS sequence"/>
</dbReference>
<comment type="caution">
    <text evidence="6">The sequence shown here is derived from an EMBL/GenBank/DDBJ whole genome shotgun (WGS) entry which is preliminary data.</text>
</comment>
<dbReference type="PROSITE" id="PS50893">
    <property type="entry name" value="ABC_TRANSPORTER_2"/>
    <property type="match status" value="1"/>
</dbReference>
<keyword evidence="3" id="KW-0547">Nucleotide-binding</keyword>
<dbReference type="EMBL" id="RJKL01000001">
    <property type="protein sequence ID" value="ROP33575.1"/>
    <property type="molecule type" value="Genomic_DNA"/>
</dbReference>
<dbReference type="SUPFAM" id="SSF52540">
    <property type="entry name" value="P-loop containing nucleoside triphosphate hydrolases"/>
    <property type="match status" value="1"/>
</dbReference>
<dbReference type="SMART" id="SM00382">
    <property type="entry name" value="AAA"/>
    <property type="match status" value="1"/>
</dbReference>
<evidence type="ECO:0000256" key="4">
    <source>
        <dbReference type="ARBA" id="ARBA00022840"/>
    </source>
</evidence>
<evidence type="ECO:0000259" key="5">
    <source>
        <dbReference type="PROSITE" id="PS50893"/>
    </source>
</evidence>
<name>A0A3N1GTH4_9ACTN</name>
<dbReference type="PROSITE" id="PS00211">
    <property type="entry name" value="ABC_TRANSPORTER_1"/>
    <property type="match status" value="1"/>
</dbReference>
<dbReference type="PANTHER" id="PTHR43335">
    <property type="entry name" value="ABC TRANSPORTER, ATP-BINDING PROTEIN"/>
    <property type="match status" value="1"/>
</dbReference>
<gene>
    <name evidence="6" type="ORF">EDD30_6574</name>
</gene>
<protein>
    <submittedName>
        <fullName evidence="6">ABC-2 type transport system ATP-binding protein</fullName>
    </submittedName>
</protein>
<evidence type="ECO:0000256" key="3">
    <source>
        <dbReference type="ARBA" id="ARBA00022741"/>
    </source>
</evidence>
<dbReference type="InterPro" id="IPR003439">
    <property type="entry name" value="ABC_transporter-like_ATP-bd"/>
</dbReference>
<evidence type="ECO:0000256" key="2">
    <source>
        <dbReference type="ARBA" id="ARBA00022448"/>
    </source>
</evidence>
<dbReference type="GO" id="GO:0016887">
    <property type="term" value="F:ATP hydrolysis activity"/>
    <property type="evidence" value="ECO:0007669"/>
    <property type="project" value="InterPro"/>
</dbReference>
<dbReference type="InterPro" id="IPR017871">
    <property type="entry name" value="ABC_transporter-like_CS"/>
</dbReference>